<dbReference type="InterPro" id="IPR018389">
    <property type="entry name" value="DctP_fam"/>
</dbReference>
<dbReference type="RefSeq" id="WP_184405865.1">
    <property type="nucleotide sequence ID" value="NZ_JACHHJ010000008.1"/>
</dbReference>
<dbReference type="GO" id="GO:0055085">
    <property type="term" value="P:transmembrane transport"/>
    <property type="evidence" value="ECO:0007669"/>
    <property type="project" value="InterPro"/>
</dbReference>
<reference evidence="5 6" key="1">
    <citation type="submission" date="2020-08" db="EMBL/GenBank/DDBJ databases">
        <title>Genomic Encyclopedia of Type Strains, Phase IV (KMG-IV): sequencing the most valuable type-strain genomes for metagenomic binning, comparative biology and taxonomic classification.</title>
        <authorList>
            <person name="Goeker M."/>
        </authorList>
    </citation>
    <scope>NUCLEOTIDE SEQUENCE [LARGE SCALE GENOMIC DNA]</scope>
    <source>
        <strain evidence="5 6">DSM 21769</strain>
    </source>
</reference>
<dbReference type="EMBL" id="JACHHJ010000008">
    <property type="protein sequence ID" value="MBB6451536.1"/>
    <property type="molecule type" value="Genomic_DNA"/>
</dbReference>
<keyword evidence="5" id="KW-0675">Receptor</keyword>
<dbReference type="InterPro" id="IPR004682">
    <property type="entry name" value="TRAP_DctP"/>
</dbReference>
<dbReference type="Pfam" id="PF03480">
    <property type="entry name" value="DctP"/>
    <property type="match status" value="1"/>
</dbReference>
<comment type="caution">
    <text evidence="5">The sequence shown here is derived from an EMBL/GenBank/DDBJ whole genome shotgun (WGS) entry which is preliminary data.</text>
</comment>
<evidence type="ECO:0000313" key="6">
    <source>
        <dbReference type="Proteomes" id="UP000568839"/>
    </source>
</evidence>
<keyword evidence="2" id="KW-0813">Transport</keyword>
<evidence type="ECO:0000313" key="5">
    <source>
        <dbReference type="EMBL" id="MBB6451536.1"/>
    </source>
</evidence>
<feature type="chain" id="PRO_5038403821" evidence="4">
    <location>
        <begin position="24"/>
        <end position="352"/>
    </location>
</feature>
<dbReference type="Proteomes" id="UP000568839">
    <property type="component" value="Unassembled WGS sequence"/>
</dbReference>
<dbReference type="NCBIfam" id="NF037995">
    <property type="entry name" value="TRAP_S1"/>
    <property type="match status" value="1"/>
</dbReference>
<dbReference type="PANTHER" id="PTHR33376:SF7">
    <property type="entry name" value="C4-DICARBOXYLATE-BINDING PROTEIN DCTB"/>
    <property type="match status" value="1"/>
</dbReference>
<sequence length="352" mass="39788">MKKPAFAWVYILLVIGLTACHTADSSNDGATTKNSDDVKTITFVHEESPDSVQNDYAEAFKEMVEDRTNGEVVVEVYPVGQLGDAPEQAEQLQMGGVDLAIASPGNTGTIVPENQLFLLHHLFSDDMEVNQEVLKNSEALDELALLYEENNMKVLSFWSQGFQQWTSDEEIRRPEDFEGLRIRTMPSPLLTDTYNAYDANPSPLPYEEVYSSLQLNMIDGQENPYFAVEEMNFQEVQNYVIESEHAIYATATVANPEFYEGLSDEVRTVVDETIKELQGLSVEMQEERNEEALETILESDIEFVELDDEEKAAFEQASEPVIEEYKEQVGSDGAEIIEQLQEEIAEAEEKYK</sequence>
<evidence type="ECO:0000256" key="4">
    <source>
        <dbReference type="SAM" id="SignalP"/>
    </source>
</evidence>
<feature type="signal peptide" evidence="4">
    <location>
        <begin position="1"/>
        <end position="23"/>
    </location>
</feature>
<dbReference type="NCBIfam" id="TIGR00787">
    <property type="entry name" value="dctP"/>
    <property type="match status" value="1"/>
</dbReference>
<protein>
    <submittedName>
        <fullName evidence="5">Tripartite ATP-independent transporter DctP family solute receptor</fullName>
    </submittedName>
</protein>
<dbReference type="PIRSF" id="PIRSF006470">
    <property type="entry name" value="DctB"/>
    <property type="match status" value="1"/>
</dbReference>
<proteinExistence type="inferred from homology"/>
<dbReference type="AlphaFoldDB" id="A0A841PW79"/>
<dbReference type="PROSITE" id="PS51257">
    <property type="entry name" value="PROKAR_LIPOPROTEIN"/>
    <property type="match status" value="1"/>
</dbReference>
<evidence type="ECO:0000256" key="2">
    <source>
        <dbReference type="ARBA" id="ARBA00022448"/>
    </source>
</evidence>
<dbReference type="GO" id="GO:0030288">
    <property type="term" value="C:outer membrane-bounded periplasmic space"/>
    <property type="evidence" value="ECO:0007669"/>
    <property type="project" value="InterPro"/>
</dbReference>
<evidence type="ECO:0000256" key="3">
    <source>
        <dbReference type="ARBA" id="ARBA00022729"/>
    </source>
</evidence>
<comment type="similarity">
    <text evidence="1">Belongs to the bacterial solute-binding protein 7 family.</text>
</comment>
<gene>
    <name evidence="5" type="ORF">HNR44_003549</name>
</gene>
<evidence type="ECO:0000256" key="1">
    <source>
        <dbReference type="ARBA" id="ARBA00009023"/>
    </source>
</evidence>
<keyword evidence="3 4" id="KW-0732">Signal</keyword>
<name>A0A841PW79_9BACL</name>
<dbReference type="PANTHER" id="PTHR33376">
    <property type="match status" value="1"/>
</dbReference>
<accession>A0A841PW79</accession>
<organism evidence="5 6">
    <name type="scientific">Geomicrobium halophilum</name>
    <dbReference type="NCBI Taxonomy" id="549000"/>
    <lineage>
        <taxon>Bacteria</taxon>
        <taxon>Bacillati</taxon>
        <taxon>Bacillota</taxon>
        <taxon>Bacilli</taxon>
        <taxon>Bacillales</taxon>
        <taxon>Geomicrobium</taxon>
    </lineage>
</organism>
<dbReference type="InterPro" id="IPR038404">
    <property type="entry name" value="TRAP_DctP_sf"/>
</dbReference>
<dbReference type="Gene3D" id="3.40.190.170">
    <property type="entry name" value="Bacterial extracellular solute-binding protein, family 7"/>
    <property type="match status" value="1"/>
</dbReference>
<keyword evidence="6" id="KW-1185">Reference proteome</keyword>